<evidence type="ECO:0000256" key="5">
    <source>
        <dbReference type="SAM" id="Phobius"/>
    </source>
</evidence>
<feature type="transmembrane region" description="Helical" evidence="5">
    <location>
        <begin position="6"/>
        <end position="31"/>
    </location>
</feature>
<keyword evidence="3 5" id="KW-1133">Transmembrane helix</keyword>
<evidence type="ECO:0000256" key="4">
    <source>
        <dbReference type="ARBA" id="ARBA00023136"/>
    </source>
</evidence>
<reference evidence="7 8" key="1">
    <citation type="submission" date="2019-09" db="EMBL/GenBank/DDBJ databases">
        <title>H2 Metabolism Revealed by Metagenomic Analysis in Subglacial Sediment of East Antarctica.</title>
        <authorList>
            <person name="Yang Z."/>
            <person name="Zhang Y."/>
            <person name="Lv Y."/>
            <person name="Yan W."/>
            <person name="Xiao X."/>
            <person name="Sun B."/>
            <person name="Ma H."/>
        </authorList>
    </citation>
    <scope>NUCLEOTIDE SEQUENCE [LARGE SCALE GENOMIC DNA]</scope>
    <source>
        <strain evidence="7">Bin2_2</strain>
    </source>
</reference>
<evidence type="ECO:0000259" key="6">
    <source>
        <dbReference type="Pfam" id="PF04932"/>
    </source>
</evidence>
<feature type="transmembrane region" description="Helical" evidence="5">
    <location>
        <begin position="226"/>
        <end position="252"/>
    </location>
</feature>
<dbReference type="InterPro" id="IPR051533">
    <property type="entry name" value="WaaL-like"/>
</dbReference>
<feature type="transmembrane region" description="Helical" evidence="5">
    <location>
        <begin position="143"/>
        <end position="160"/>
    </location>
</feature>
<name>A0A7C9KA71_9PROT</name>
<keyword evidence="7" id="KW-0436">Ligase</keyword>
<accession>A0A7C9KA71</accession>
<evidence type="ECO:0000256" key="2">
    <source>
        <dbReference type="ARBA" id="ARBA00022692"/>
    </source>
</evidence>
<dbReference type="PANTHER" id="PTHR37422:SF13">
    <property type="entry name" value="LIPOPOLYSACCHARIDE BIOSYNTHESIS PROTEIN PA4999-RELATED"/>
    <property type="match status" value="1"/>
</dbReference>
<sequence length="454" mass="49728">MTTLYILITAMPFLVMFAMGLLLPLFAFLLYTRFSVGLVTIAMTFFVDAMAMGYGGFHLGINLFYADIGLLPIAGIALLRLLFAGDFPLRHRAWLVFSFLVLLGLALGLVKYGSTAGVQVRPYFYFVATGLYGMSFPMDRQRLRFAFNVLSVVAVLLLALTAYRWIVYYSPITSLLPPGGSYNVDGPIRVIKSHEALVLAEVLVFILLFTVTGWGARLAQAFSPVLLLMVIALQHRSVWLAAMVGILARFLVVRGRQASTTRQLIVLSAISVLTITPMLFSSQLSEVTQQVQSSAQRVLQGADTTGERLSNWKSMVQLWYQGGGRSIGIGMGFGGDSSRYIDSAGSIGVHKISYFAHNMYVQTLYNTGLLGLAALLMAIAFVIRGLYRLNQSGDGGVEVQILLVLMAMQIAFYVPYGTDYLQSLLFGVALAYVASSAKRSKETTTSFRCDKEAA</sequence>
<dbReference type="Pfam" id="PF04932">
    <property type="entry name" value="Wzy_C"/>
    <property type="match status" value="1"/>
</dbReference>
<proteinExistence type="predicted"/>
<evidence type="ECO:0000313" key="8">
    <source>
        <dbReference type="Proteomes" id="UP000483432"/>
    </source>
</evidence>
<feature type="transmembrane region" description="Helical" evidence="5">
    <location>
        <begin position="38"/>
        <end position="57"/>
    </location>
</feature>
<dbReference type="GO" id="GO:0016020">
    <property type="term" value="C:membrane"/>
    <property type="evidence" value="ECO:0007669"/>
    <property type="project" value="UniProtKB-SubCell"/>
</dbReference>
<gene>
    <name evidence="7" type="ORF">GZ085_04620</name>
</gene>
<dbReference type="InterPro" id="IPR007016">
    <property type="entry name" value="O-antigen_ligase-rel_domated"/>
</dbReference>
<dbReference type="EMBL" id="JAAFGW010000047">
    <property type="protein sequence ID" value="NDP47672.1"/>
    <property type="molecule type" value="Genomic_DNA"/>
</dbReference>
<evidence type="ECO:0000313" key="7">
    <source>
        <dbReference type="EMBL" id="NDP47672.1"/>
    </source>
</evidence>
<protein>
    <submittedName>
        <fullName evidence="7">O-antigen ligase family protein</fullName>
    </submittedName>
</protein>
<comment type="caution">
    <text evidence="7">The sequence shown here is derived from an EMBL/GenBank/DDBJ whole genome shotgun (WGS) entry which is preliminary data.</text>
</comment>
<organism evidence="7 8">
    <name type="scientific">Sulfuriferula multivorans</name>
    <dbReference type="NCBI Taxonomy" id="1559896"/>
    <lineage>
        <taxon>Bacteria</taxon>
        <taxon>Pseudomonadati</taxon>
        <taxon>Pseudomonadota</taxon>
        <taxon>Betaproteobacteria</taxon>
        <taxon>Nitrosomonadales</taxon>
        <taxon>Sulfuricellaceae</taxon>
        <taxon>Sulfuriferula</taxon>
    </lineage>
</organism>
<keyword evidence="4 5" id="KW-0472">Membrane</keyword>
<feature type="transmembrane region" description="Helical" evidence="5">
    <location>
        <begin position="196"/>
        <end position="214"/>
    </location>
</feature>
<feature type="transmembrane region" description="Helical" evidence="5">
    <location>
        <begin position="94"/>
        <end position="114"/>
    </location>
</feature>
<evidence type="ECO:0000256" key="3">
    <source>
        <dbReference type="ARBA" id="ARBA00022989"/>
    </source>
</evidence>
<dbReference type="Proteomes" id="UP000483432">
    <property type="component" value="Unassembled WGS sequence"/>
</dbReference>
<evidence type="ECO:0000256" key="1">
    <source>
        <dbReference type="ARBA" id="ARBA00004141"/>
    </source>
</evidence>
<feature type="transmembrane region" description="Helical" evidence="5">
    <location>
        <begin position="364"/>
        <end position="383"/>
    </location>
</feature>
<feature type="transmembrane region" description="Helical" evidence="5">
    <location>
        <begin position="420"/>
        <end position="437"/>
    </location>
</feature>
<comment type="subcellular location">
    <subcellularLocation>
        <location evidence="1">Membrane</location>
        <topology evidence="1">Multi-pass membrane protein</topology>
    </subcellularLocation>
</comment>
<feature type="transmembrane region" description="Helical" evidence="5">
    <location>
        <begin position="63"/>
        <end position="82"/>
    </location>
</feature>
<feature type="domain" description="O-antigen ligase-related" evidence="6">
    <location>
        <begin position="225"/>
        <end position="376"/>
    </location>
</feature>
<dbReference type="PANTHER" id="PTHR37422">
    <property type="entry name" value="TEICHURONIC ACID BIOSYNTHESIS PROTEIN TUAE"/>
    <property type="match status" value="1"/>
</dbReference>
<dbReference type="AlphaFoldDB" id="A0A7C9KA71"/>
<keyword evidence="2 5" id="KW-0812">Transmembrane</keyword>
<dbReference type="GO" id="GO:0016874">
    <property type="term" value="F:ligase activity"/>
    <property type="evidence" value="ECO:0007669"/>
    <property type="project" value="UniProtKB-KW"/>
</dbReference>